<dbReference type="PANTHER" id="PTHR46211:SF1">
    <property type="entry name" value="GLYCEROPHOSPHODIESTER PHOSPHODIESTERASE, CYTOPLASMIC"/>
    <property type="match status" value="1"/>
</dbReference>
<feature type="non-terminal residue" evidence="2">
    <location>
        <position position="151"/>
    </location>
</feature>
<dbReference type="GO" id="GO:0008081">
    <property type="term" value="F:phosphoric diester hydrolase activity"/>
    <property type="evidence" value="ECO:0007669"/>
    <property type="project" value="InterPro"/>
</dbReference>
<protein>
    <recommendedName>
        <fullName evidence="1">GP-PDE domain-containing protein</fullName>
    </recommendedName>
</protein>
<dbReference type="Gene3D" id="3.20.20.190">
    <property type="entry name" value="Phosphatidylinositol (PI) phosphodiesterase"/>
    <property type="match status" value="1"/>
</dbReference>
<dbReference type="AlphaFoldDB" id="A0AAW8S413"/>
<evidence type="ECO:0000313" key="2">
    <source>
        <dbReference type="EMBL" id="MDT2405326.1"/>
    </source>
</evidence>
<organism evidence="2 3">
    <name type="scientific">Enterococcus avium</name>
    <name type="common">Streptococcus avium</name>
    <dbReference type="NCBI Taxonomy" id="33945"/>
    <lineage>
        <taxon>Bacteria</taxon>
        <taxon>Bacillati</taxon>
        <taxon>Bacillota</taxon>
        <taxon>Bacilli</taxon>
        <taxon>Lactobacillales</taxon>
        <taxon>Enterococcaceae</taxon>
        <taxon>Enterococcus</taxon>
    </lineage>
</organism>
<dbReference type="RefSeq" id="WP_376713001.1">
    <property type="nucleotide sequence ID" value="NZ_JARPWH010000307.1"/>
</dbReference>
<dbReference type="EMBL" id="JARPWH010000307">
    <property type="protein sequence ID" value="MDT2405326.1"/>
    <property type="molecule type" value="Genomic_DNA"/>
</dbReference>
<reference evidence="2" key="1">
    <citation type="submission" date="2023-03" db="EMBL/GenBank/DDBJ databases">
        <authorList>
            <person name="Shen W."/>
            <person name="Cai J."/>
        </authorList>
    </citation>
    <scope>NUCLEOTIDE SEQUENCE</scope>
    <source>
        <strain evidence="2">P33-2</strain>
    </source>
</reference>
<feature type="non-terminal residue" evidence="2">
    <location>
        <position position="1"/>
    </location>
</feature>
<evidence type="ECO:0000313" key="3">
    <source>
        <dbReference type="Proteomes" id="UP001260773"/>
    </source>
</evidence>
<accession>A0AAW8S413</accession>
<name>A0AAW8S413_ENTAV</name>
<dbReference type="Pfam" id="PF03009">
    <property type="entry name" value="GDPD"/>
    <property type="match status" value="1"/>
</dbReference>
<dbReference type="GO" id="GO:0006629">
    <property type="term" value="P:lipid metabolic process"/>
    <property type="evidence" value="ECO:0007669"/>
    <property type="project" value="InterPro"/>
</dbReference>
<comment type="caution">
    <text evidence="2">The sequence shown here is derived from an EMBL/GenBank/DDBJ whole genome shotgun (WGS) entry which is preliminary data.</text>
</comment>
<sequence>EKKIPTFDQYLNACLKARIVPVIEITPLKTDFTDAQLDSIVTTIRRKGLENKCVIICFTYDVLVKMRKRMPSTVMHWLLSDYTSDVLEKCIENHFVPSFESTKSFVTQSLVDQYHDSGLDVGVWVVPYSDHQKYAEMGLDYISTNDPSGNL</sequence>
<dbReference type="Proteomes" id="UP001260773">
    <property type="component" value="Unassembled WGS sequence"/>
</dbReference>
<feature type="domain" description="GP-PDE" evidence="1">
    <location>
        <begin position="4"/>
        <end position="147"/>
    </location>
</feature>
<proteinExistence type="predicted"/>
<dbReference type="InterPro" id="IPR030395">
    <property type="entry name" value="GP_PDE_dom"/>
</dbReference>
<dbReference type="InterPro" id="IPR017946">
    <property type="entry name" value="PLC-like_Pdiesterase_TIM-brl"/>
</dbReference>
<gene>
    <name evidence="2" type="ORF">P7D43_23605</name>
</gene>
<dbReference type="SUPFAM" id="SSF51695">
    <property type="entry name" value="PLC-like phosphodiesterases"/>
    <property type="match status" value="1"/>
</dbReference>
<dbReference type="PANTHER" id="PTHR46211">
    <property type="entry name" value="GLYCEROPHOSPHORYL DIESTER PHOSPHODIESTERASE"/>
    <property type="match status" value="1"/>
</dbReference>
<evidence type="ECO:0000259" key="1">
    <source>
        <dbReference type="Pfam" id="PF03009"/>
    </source>
</evidence>